<dbReference type="AlphaFoldDB" id="A0A3G1KQL6"/>
<gene>
    <name evidence="7" type="ORF">DCMF_08160</name>
</gene>
<dbReference type="CDD" id="cd12162">
    <property type="entry name" value="2-Hacid_dh_4"/>
    <property type="match status" value="1"/>
</dbReference>
<evidence type="ECO:0000256" key="1">
    <source>
        <dbReference type="ARBA" id="ARBA00005854"/>
    </source>
</evidence>
<keyword evidence="3" id="KW-0520">NAD</keyword>
<dbReference type="InterPro" id="IPR050418">
    <property type="entry name" value="D-iso_2-hydroxyacid_DH_PdxB"/>
</dbReference>
<evidence type="ECO:0000259" key="5">
    <source>
        <dbReference type="Pfam" id="PF00389"/>
    </source>
</evidence>
<sequence length="324" mass="34923">MLGVILDGYTLNPGDLGWDALSALCDLTVYDRTAFDISGLDEIVRRVGDAEIVFTNKTPIPAEAFSAMPHLKYIGVLATGYNIVDVEAAGKRGIVVTNIPTYGTDSVAQMTIALLLEMCNHVSAHDQAVKRGDWAKSPDWCFWTYPLIELAGKTIGIIGMGKIGQATAKIAQALGMNVLAVDSFQIKELENAHFRYVGLEDLLANSDVISLHCPLLESTKGIINKNTIAKMKNGVMIINASRGQLVVEEELSEALNSGKVAGAALDVVSSEPIKGDNPLLRAKNCIITPHIAWAPVESRRRMINIAADNLKQFLSGNPVNVVNN</sequence>
<evidence type="ECO:0000313" key="7">
    <source>
        <dbReference type="EMBL" id="ATW24751.1"/>
    </source>
</evidence>
<evidence type="ECO:0000256" key="3">
    <source>
        <dbReference type="ARBA" id="ARBA00023027"/>
    </source>
</evidence>
<dbReference type="PROSITE" id="PS00671">
    <property type="entry name" value="D_2_HYDROXYACID_DH_3"/>
    <property type="match status" value="1"/>
</dbReference>
<feature type="domain" description="D-isomer specific 2-hydroxyacid dehydrogenase catalytic" evidence="5">
    <location>
        <begin position="38"/>
        <end position="323"/>
    </location>
</feature>
<dbReference type="FunFam" id="3.40.50.720:FF:000203">
    <property type="entry name" value="D-3-phosphoglycerate dehydrogenase (SerA)"/>
    <property type="match status" value="1"/>
</dbReference>
<dbReference type="SUPFAM" id="SSF51735">
    <property type="entry name" value="NAD(P)-binding Rossmann-fold domains"/>
    <property type="match status" value="1"/>
</dbReference>
<feature type="domain" description="D-isomer specific 2-hydroxyacid dehydrogenase NAD-binding" evidence="6">
    <location>
        <begin position="112"/>
        <end position="292"/>
    </location>
</feature>
<evidence type="ECO:0000313" key="8">
    <source>
        <dbReference type="Proteomes" id="UP000323521"/>
    </source>
</evidence>
<dbReference type="GO" id="GO:0051287">
    <property type="term" value="F:NAD binding"/>
    <property type="evidence" value="ECO:0007669"/>
    <property type="project" value="InterPro"/>
</dbReference>
<dbReference type="GO" id="GO:0016616">
    <property type="term" value="F:oxidoreductase activity, acting on the CH-OH group of donors, NAD or NADP as acceptor"/>
    <property type="evidence" value="ECO:0007669"/>
    <property type="project" value="InterPro"/>
</dbReference>
<dbReference type="PANTHER" id="PTHR43761:SF1">
    <property type="entry name" value="D-ISOMER SPECIFIC 2-HYDROXYACID DEHYDROGENASE CATALYTIC DOMAIN-CONTAINING PROTEIN-RELATED"/>
    <property type="match status" value="1"/>
</dbReference>
<evidence type="ECO:0000256" key="4">
    <source>
        <dbReference type="RuleBase" id="RU003719"/>
    </source>
</evidence>
<reference evidence="7 8" key="1">
    <citation type="submission" date="2016-10" db="EMBL/GenBank/DDBJ databases">
        <title>Complete Genome Sequence of Peptococcaceae strain DCMF.</title>
        <authorList>
            <person name="Edwards R.J."/>
            <person name="Holland S.I."/>
            <person name="Deshpande N.P."/>
            <person name="Wong Y.K."/>
            <person name="Ertan H."/>
            <person name="Manefield M."/>
            <person name="Russell T.L."/>
            <person name="Lee M.J."/>
        </authorList>
    </citation>
    <scope>NUCLEOTIDE SEQUENCE [LARGE SCALE GENOMIC DNA]</scope>
    <source>
        <strain evidence="7 8">DCMF</strain>
    </source>
</reference>
<dbReference type="RefSeq" id="WP_148137794.1">
    <property type="nucleotide sequence ID" value="NZ_CP017634.1"/>
</dbReference>
<dbReference type="InterPro" id="IPR006140">
    <property type="entry name" value="D-isomer_DH_NAD-bd"/>
</dbReference>
<evidence type="ECO:0000256" key="2">
    <source>
        <dbReference type="ARBA" id="ARBA00023002"/>
    </source>
</evidence>
<keyword evidence="2 4" id="KW-0560">Oxidoreductase</keyword>
<dbReference type="PANTHER" id="PTHR43761">
    <property type="entry name" value="D-ISOMER SPECIFIC 2-HYDROXYACID DEHYDROGENASE FAMILY PROTEIN (AFU_ORTHOLOGUE AFUA_1G13630)"/>
    <property type="match status" value="1"/>
</dbReference>
<dbReference type="Gene3D" id="3.40.50.720">
    <property type="entry name" value="NAD(P)-binding Rossmann-like Domain"/>
    <property type="match status" value="2"/>
</dbReference>
<organism evidence="7 8">
    <name type="scientific">Formimonas warabiya</name>
    <dbReference type="NCBI Taxonomy" id="1761012"/>
    <lineage>
        <taxon>Bacteria</taxon>
        <taxon>Bacillati</taxon>
        <taxon>Bacillota</taxon>
        <taxon>Clostridia</taxon>
        <taxon>Eubacteriales</taxon>
        <taxon>Peptococcaceae</taxon>
        <taxon>Candidatus Formimonas</taxon>
    </lineage>
</organism>
<dbReference type="EMBL" id="CP017634">
    <property type="protein sequence ID" value="ATW24751.1"/>
    <property type="molecule type" value="Genomic_DNA"/>
</dbReference>
<dbReference type="Proteomes" id="UP000323521">
    <property type="component" value="Chromosome"/>
</dbReference>
<dbReference type="PROSITE" id="PS00670">
    <property type="entry name" value="D_2_HYDROXYACID_DH_2"/>
    <property type="match status" value="1"/>
</dbReference>
<dbReference type="Pfam" id="PF00389">
    <property type="entry name" value="2-Hacid_dh"/>
    <property type="match status" value="1"/>
</dbReference>
<dbReference type="KEGG" id="fwa:DCMF_08160"/>
<name>A0A3G1KQL6_FORW1</name>
<dbReference type="OrthoDB" id="9805416at2"/>
<dbReference type="InterPro" id="IPR029753">
    <property type="entry name" value="D-isomer_DH_CS"/>
</dbReference>
<accession>A0A3G1KQL6</accession>
<proteinExistence type="inferred from homology"/>
<keyword evidence="8" id="KW-1185">Reference proteome</keyword>
<dbReference type="InterPro" id="IPR036291">
    <property type="entry name" value="NAD(P)-bd_dom_sf"/>
</dbReference>
<dbReference type="InterPro" id="IPR006139">
    <property type="entry name" value="D-isomer_2_OHA_DH_cat_dom"/>
</dbReference>
<protein>
    <submittedName>
        <fullName evidence="7">Glycerate dehydrogenase</fullName>
    </submittedName>
</protein>
<comment type="similarity">
    <text evidence="1 4">Belongs to the D-isomer specific 2-hydroxyacid dehydrogenase family.</text>
</comment>
<dbReference type="SUPFAM" id="SSF52283">
    <property type="entry name" value="Formate/glycerate dehydrogenase catalytic domain-like"/>
    <property type="match status" value="1"/>
</dbReference>
<dbReference type="Pfam" id="PF02826">
    <property type="entry name" value="2-Hacid_dh_C"/>
    <property type="match status" value="1"/>
</dbReference>
<evidence type="ECO:0000259" key="6">
    <source>
        <dbReference type="Pfam" id="PF02826"/>
    </source>
</evidence>